<dbReference type="InParanoid" id="D6U8Y6"/>
<comment type="caution">
    <text evidence="1">The sequence shown here is derived from an EMBL/GenBank/DDBJ whole genome shotgun (WGS) entry which is preliminary data.</text>
</comment>
<name>D6U8Y6_KTERA</name>
<evidence type="ECO:0000313" key="1">
    <source>
        <dbReference type="EMBL" id="EFH79541.1"/>
    </source>
</evidence>
<sequence>MDETEKSRYEKEGYMSGMSIAYHNWWQHRFIRGMFIILPVDVLCRHNYDKRYSTPAHYEEFRKGFHDAAVSTYQGLMDGRIDSRQLYTALSEMFEVPEP</sequence>
<organism evidence="1 2">
    <name type="scientific">Ktedonobacter racemifer DSM 44963</name>
    <dbReference type="NCBI Taxonomy" id="485913"/>
    <lineage>
        <taxon>Bacteria</taxon>
        <taxon>Bacillati</taxon>
        <taxon>Chloroflexota</taxon>
        <taxon>Ktedonobacteria</taxon>
        <taxon>Ktedonobacterales</taxon>
        <taxon>Ktedonobacteraceae</taxon>
        <taxon>Ktedonobacter</taxon>
    </lineage>
</organism>
<keyword evidence="2" id="KW-1185">Reference proteome</keyword>
<proteinExistence type="predicted"/>
<dbReference type="EMBL" id="ADVG01000008">
    <property type="protein sequence ID" value="EFH79541.1"/>
    <property type="molecule type" value="Genomic_DNA"/>
</dbReference>
<dbReference type="Proteomes" id="UP000004508">
    <property type="component" value="Unassembled WGS sequence"/>
</dbReference>
<dbReference type="STRING" id="485913.Krac_0051"/>
<dbReference type="AlphaFoldDB" id="D6U8Y6"/>
<gene>
    <name evidence="1" type="ORF">Krac_0051</name>
</gene>
<dbReference type="RefSeq" id="WP_007923712.1">
    <property type="nucleotide sequence ID" value="NZ_ADVG01000008.1"/>
</dbReference>
<evidence type="ECO:0000313" key="2">
    <source>
        <dbReference type="Proteomes" id="UP000004508"/>
    </source>
</evidence>
<accession>D6U8Y6</accession>
<reference evidence="1 2" key="1">
    <citation type="journal article" date="2011" name="Stand. Genomic Sci.">
        <title>Non-contiguous finished genome sequence and contextual data of the filamentous soil bacterium Ktedonobacter racemifer type strain (SOSP1-21).</title>
        <authorList>
            <person name="Chang Y.J."/>
            <person name="Land M."/>
            <person name="Hauser L."/>
            <person name="Chertkov O."/>
            <person name="Del Rio T.G."/>
            <person name="Nolan M."/>
            <person name="Copeland A."/>
            <person name="Tice H."/>
            <person name="Cheng J.F."/>
            <person name="Lucas S."/>
            <person name="Han C."/>
            <person name="Goodwin L."/>
            <person name="Pitluck S."/>
            <person name="Ivanova N."/>
            <person name="Ovchinikova G."/>
            <person name="Pati A."/>
            <person name="Chen A."/>
            <person name="Palaniappan K."/>
            <person name="Mavromatis K."/>
            <person name="Liolios K."/>
            <person name="Brettin T."/>
            <person name="Fiebig A."/>
            <person name="Rohde M."/>
            <person name="Abt B."/>
            <person name="Goker M."/>
            <person name="Detter J.C."/>
            <person name="Woyke T."/>
            <person name="Bristow J."/>
            <person name="Eisen J.A."/>
            <person name="Markowitz V."/>
            <person name="Hugenholtz P."/>
            <person name="Kyrpides N.C."/>
            <person name="Klenk H.P."/>
            <person name="Lapidus A."/>
        </authorList>
    </citation>
    <scope>NUCLEOTIDE SEQUENCE [LARGE SCALE GENOMIC DNA]</scope>
    <source>
        <strain evidence="2">DSM 44963</strain>
    </source>
</reference>
<protein>
    <submittedName>
        <fullName evidence="1">Uncharacterized protein</fullName>
    </submittedName>
</protein>